<evidence type="ECO:0000256" key="1">
    <source>
        <dbReference type="ARBA" id="ARBA00022999"/>
    </source>
</evidence>
<sequence>MNSTCKQMCLCSKVIYRVLANLTRRLCSLAIDVGYKMCIFCCFSAHRTDPATCEMIKETSEAFYKDVSREMVEKLLKNQQNGTFIIRPSNTSKLGTLSLVQDRRIFHLKIRRREQDNCIALGREKNNEKCFSNLNSLINYYVSNYLILCSNGRRIMTLLLPYADKNETKTELHLNSVENAY</sequence>
<dbReference type="GO" id="GO:0035556">
    <property type="term" value="P:intracellular signal transduction"/>
    <property type="evidence" value="ECO:0007669"/>
    <property type="project" value="TreeGrafter"/>
</dbReference>
<organism evidence="4 5">
    <name type="scientific">Dendroctonus ponderosae</name>
    <name type="common">Mountain pine beetle</name>
    <dbReference type="NCBI Taxonomy" id="77166"/>
    <lineage>
        <taxon>Eukaryota</taxon>
        <taxon>Metazoa</taxon>
        <taxon>Ecdysozoa</taxon>
        <taxon>Arthropoda</taxon>
        <taxon>Hexapoda</taxon>
        <taxon>Insecta</taxon>
        <taxon>Pterygota</taxon>
        <taxon>Neoptera</taxon>
        <taxon>Endopterygota</taxon>
        <taxon>Coleoptera</taxon>
        <taxon>Polyphaga</taxon>
        <taxon>Cucujiformia</taxon>
        <taxon>Curculionidae</taxon>
        <taxon>Scolytinae</taxon>
        <taxon>Dendroctonus</taxon>
    </lineage>
</organism>
<dbReference type="KEGG" id="dpa:109544440"/>
<evidence type="ECO:0000313" key="5">
    <source>
        <dbReference type="Proteomes" id="UP000019118"/>
    </source>
</evidence>
<dbReference type="CDD" id="cd00173">
    <property type="entry name" value="SH2"/>
    <property type="match status" value="1"/>
</dbReference>
<dbReference type="InterPro" id="IPR000980">
    <property type="entry name" value="SH2"/>
</dbReference>
<dbReference type="SUPFAM" id="SSF55550">
    <property type="entry name" value="SH2 domain"/>
    <property type="match status" value="1"/>
</dbReference>
<evidence type="ECO:0000259" key="3">
    <source>
        <dbReference type="PROSITE" id="PS50001"/>
    </source>
</evidence>
<name>A0AAR5QAD2_DENPD</name>
<dbReference type="PANTHER" id="PTHR14098:SF14">
    <property type="entry name" value="SH2 DOMAIN-CONTAINING PROTEIN"/>
    <property type="match status" value="1"/>
</dbReference>
<dbReference type="EnsemblMetazoa" id="XM_019914601.1">
    <property type="protein sequence ID" value="XP_019770160.1"/>
    <property type="gene ID" value="LOC109544440"/>
</dbReference>
<keyword evidence="1 2" id="KW-0727">SH2 domain</keyword>
<feature type="domain" description="SH2" evidence="3">
    <location>
        <begin position="62"/>
        <end position="162"/>
    </location>
</feature>
<dbReference type="Pfam" id="PF00017">
    <property type="entry name" value="SH2"/>
    <property type="match status" value="1"/>
</dbReference>
<proteinExistence type="predicted"/>
<dbReference type="Gene3D" id="3.30.505.10">
    <property type="entry name" value="SH2 domain"/>
    <property type="match status" value="1"/>
</dbReference>
<dbReference type="GeneID" id="109544440"/>
<dbReference type="GO" id="GO:0007169">
    <property type="term" value="P:cell surface receptor protein tyrosine kinase signaling pathway"/>
    <property type="evidence" value="ECO:0007669"/>
    <property type="project" value="TreeGrafter"/>
</dbReference>
<dbReference type="SMART" id="SM00252">
    <property type="entry name" value="SH2"/>
    <property type="match status" value="1"/>
</dbReference>
<protein>
    <recommendedName>
        <fullName evidence="3">SH2 domain-containing protein</fullName>
    </recommendedName>
</protein>
<dbReference type="InterPro" id="IPR051751">
    <property type="entry name" value="Immunoreceptor_sig_adapters"/>
</dbReference>
<dbReference type="PRINTS" id="PR00401">
    <property type="entry name" value="SH2DOMAIN"/>
</dbReference>
<dbReference type="Proteomes" id="UP000019118">
    <property type="component" value="Unassembled WGS sequence"/>
</dbReference>
<dbReference type="AlphaFoldDB" id="A0AAR5QAD2"/>
<reference evidence="5" key="1">
    <citation type="journal article" date="2013" name="Genome Biol.">
        <title>Draft genome of the mountain pine beetle, Dendroctonus ponderosae Hopkins, a major forest pest.</title>
        <authorList>
            <person name="Keeling C.I."/>
            <person name="Yuen M.M."/>
            <person name="Liao N.Y."/>
            <person name="Docking T.R."/>
            <person name="Chan S.K."/>
            <person name="Taylor G.A."/>
            <person name="Palmquist D.L."/>
            <person name="Jackman S.D."/>
            <person name="Nguyen A."/>
            <person name="Li M."/>
            <person name="Henderson H."/>
            <person name="Janes J.K."/>
            <person name="Zhao Y."/>
            <person name="Pandoh P."/>
            <person name="Moore R."/>
            <person name="Sperling F.A."/>
            <person name="Huber D.P."/>
            <person name="Birol I."/>
            <person name="Jones S.J."/>
            <person name="Bohlmann J."/>
        </authorList>
    </citation>
    <scope>NUCLEOTIDE SEQUENCE</scope>
</reference>
<accession>A0AAR5QAD2</accession>
<dbReference type="PROSITE" id="PS50001">
    <property type="entry name" value="SH2"/>
    <property type="match status" value="1"/>
</dbReference>
<evidence type="ECO:0000313" key="4">
    <source>
        <dbReference type="EnsemblMetazoa" id="XP_019770160.1"/>
    </source>
</evidence>
<dbReference type="InterPro" id="IPR036860">
    <property type="entry name" value="SH2_dom_sf"/>
</dbReference>
<keyword evidence="5" id="KW-1185">Reference proteome</keyword>
<dbReference type="PANTHER" id="PTHR14098">
    <property type="entry name" value="SH2 DOMAIN CONTAINING PROTEIN"/>
    <property type="match status" value="1"/>
</dbReference>
<evidence type="ECO:0000256" key="2">
    <source>
        <dbReference type="PROSITE-ProRule" id="PRU00191"/>
    </source>
</evidence>
<dbReference type="GO" id="GO:0005737">
    <property type="term" value="C:cytoplasm"/>
    <property type="evidence" value="ECO:0007669"/>
    <property type="project" value="UniProtKB-ARBA"/>
</dbReference>
<reference evidence="4" key="2">
    <citation type="submission" date="2024-08" db="UniProtKB">
        <authorList>
            <consortium name="EnsemblMetazoa"/>
        </authorList>
    </citation>
    <scope>IDENTIFICATION</scope>
</reference>